<evidence type="ECO:0008006" key="4">
    <source>
        <dbReference type="Google" id="ProtNLM"/>
    </source>
</evidence>
<dbReference type="Proteomes" id="UP001632037">
    <property type="component" value="Unassembled WGS sequence"/>
</dbReference>
<comment type="caution">
    <text evidence="2">The sequence shown here is derived from an EMBL/GenBank/DDBJ whole genome shotgun (WGS) entry which is preliminary data.</text>
</comment>
<sequence>MFKLLHAIVVFVALNFTQAKGMALNTPLLRVGESRSLQQASTEGSSGSDYGDVAELLYEKCSALDHFKFWTCCGWGCA</sequence>
<organism evidence="2 3">
    <name type="scientific">Phytophthora oleae</name>
    <dbReference type="NCBI Taxonomy" id="2107226"/>
    <lineage>
        <taxon>Eukaryota</taxon>
        <taxon>Sar</taxon>
        <taxon>Stramenopiles</taxon>
        <taxon>Oomycota</taxon>
        <taxon>Peronosporomycetes</taxon>
        <taxon>Peronosporales</taxon>
        <taxon>Peronosporaceae</taxon>
        <taxon>Phytophthora</taxon>
    </lineage>
</organism>
<proteinExistence type="predicted"/>
<name>A0ABD3FJI7_9STRA</name>
<accession>A0ABD3FJI7</accession>
<feature type="chain" id="PRO_5044821427" description="RxLR effector protein" evidence="1">
    <location>
        <begin position="20"/>
        <end position="78"/>
    </location>
</feature>
<protein>
    <recommendedName>
        <fullName evidence="4">RxLR effector protein</fullName>
    </recommendedName>
</protein>
<keyword evidence="1" id="KW-0732">Signal</keyword>
<evidence type="ECO:0000256" key="1">
    <source>
        <dbReference type="SAM" id="SignalP"/>
    </source>
</evidence>
<reference evidence="2 3" key="1">
    <citation type="submission" date="2024-09" db="EMBL/GenBank/DDBJ databases">
        <title>Genome sequencing and assembly of Phytophthora oleae, isolate VK10A, causative agent of rot of olive drupes.</title>
        <authorList>
            <person name="Conti Taguali S."/>
            <person name="Riolo M."/>
            <person name="La Spada F."/>
            <person name="Cacciola S.O."/>
            <person name="Dionisio G."/>
        </authorList>
    </citation>
    <scope>NUCLEOTIDE SEQUENCE [LARGE SCALE GENOMIC DNA]</scope>
    <source>
        <strain evidence="2 3">VK10A</strain>
    </source>
</reference>
<evidence type="ECO:0000313" key="2">
    <source>
        <dbReference type="EMBL" id="KAL3667065.1"/>
    </source>
</evidence>
<keyword evidence="3" id="KW-1185">Reference proteome</keyword>
<feature type="signal peptide" evidence="1">
    <location>
        <begin position="1"/>
        <end position="19"/>
    </location>
</feature>
<evidence type="ECO:0000313" key="3">
    <source>
        <dbReference type="Proteomes" id="UP001632037"/>
    </source>
</evidence>
<gene>
    <name evidence="2" type="ORF">V7S43_008007</name>
</gene>
<dbReference type="EMBL" id="JBIMZQ010000015">
    <property type="protein sequence ID" value="KAL3667065.1"/>
    <property type="molecule type" value="Genomic_DNA"/>
</dbReference>
<dbReference type="AlphaFoldDB" id="A0ABD3FJI7"/>